<dbReference type="GO" id="GO:0005829">
    <property type="term" value="C:cytosol"/>
    <property type="evidence" value="ECO:0007669"/>
    <property type="project" value="TreeGrafter"/>
</dbReference>
<dbReference type="InterPro" id="IPR009288">
    <property type="entry name" value="AIG2-like_dom"/>
</dbReference>
<accession>A0A8T1UYQ8</accession>
<protein>
    <recommendedName>
        <fullName evidence="3">Gamma-glutamylcyclotransferase family protein</fullName>
    </recommendedName>
</protein>
<dbReference type="EMBL" id="JAENGZ010000061">
    <property type="protein sequence ID" value="KAG6970987.1"/>
    <property type="molecule type" value="Genomic_DNA"/>
</dbReference>
<dbReference type="VEuPathDB" id="FungiDB:PC110_g16270"/>
<evidence type="ECO:0000313" key="6">
    <source>
        <dbReference type="Proteomes" id="UP000688947"/>
    </source>
</evidence>
<proteinExistence type="inferred from homology"/>
<feature type="domain" description="Gamma-glutamylcyclotransferase AIG2-like" evidence="4">
    <location>
        <begin position="33"/>
        <end position="149"/>
    </location>
</feature>
<feature type="domain" description="Gamma-glutamylcyclotransferase AIG2-like" evidence="4">
    <location>
        <begin position="197"/>
        <end position="313"/>
    </location>
</feature>
<dbReference type="InterPro" id="IPR039126">
    <property type="entry name" value="GGACT"/>
</dbReference>
<name>A0A8T1UYQ8_9STRA</name>
<feature type="active site" description="Proton acceptor" evidence="2">
    <location>
        <position position="114"/>
    </location>
</feature>
<dbReference type="Pfam" id="PF06094">
    <property type="entry name" value="GGACT"/>
    <property type="match status" value="2"/>
</dbReference>
<evidence type="ECO:0000259" key="4">
    <source>
        <dbReference type="Pfam" id="PF06094"/>
    </source>
</evidence>
<evidence type="ECO:0000256" key="2">
    <source>
        <dbReference type="PIRSR" id="PIRSR639126-1"/>
    </source>
</evidence>
<reference evidence="5" key="1">
    <citation type="submission" date="2021-01" db="EMBL/GenBank/DDBJ databases">
        <title>Phytophthora aleatoria, a newly-described species from Pinus radiata is distinct from Phytophthora cactorum isolates based on comparative genomics.</title>
        <authorList>
            <person name="Mcdougal R."/>
            <person name="Panda P."/>
            <person name="Williams N."/>
            <person name="Studholme D.J."/>
        </authorList>
    </citation>
    <scope>NUCLEOTIDE SEQUENCE</scope>
    <source>
        <strain evidence="5">NZFS 3830</strain>
    </source>
</reference>
<dbReference type="PANTHER" id="PTHR12510:SF4">
    <property type="entry name" value="GAMMA-GLUTAMYLAMINECYCLOTRANSFERASE"/>
    <property type="match status" value="1"/>
</dbReference>
<dbReference type="FunFam" id="3.10.490.10:FF:000031">
    <property type="entry name" value="Os09g0573150 protein"/>
    <property type="match status" value="2"/>
</dbReference>
<sequence>MPGIDCDRMSNLSSVDIIRIAPFDNNVTGTCHVFVYGTLKQGLYNFETYLKPAIKVDKASFIGAARTSHADFHMMLNDKGFFPCMFRVAADGYRVSGEVFYVDDDILAALDLLEKVDEDLYQREQVEVELLDGERQGEMVPAAVYLTPDADDLLKLERIANYEADMNAKFAVVPQATTSTCLKYLDLQYLATMDTYVFVYGTLKRGLINYERYLHPAELAGKAEFVGTGLTACAEFHLVLNPDRSVPCLYRTHTEGYQVPGEVYLVDADALAALDILEAVKDNYYVREEIPVNIVEGELKHQTIKCQAYIMPIREDLLKLERIPNYTPLMHKTYRSRTKTPNLEVLKCLYGEAVMDAVQSKLNEGMEFDGAWKAVMGA</sequence>
<organism evidence="5 6">
    <name type="scientific">Phytophthora cactorum</name>
    <dbReference type="NCBI Taxonomy" id="29920"/>
    <lineage>
        <taxon>Eukaryota</taxon>
        <taxon>Sar</taxon>
        <taxon>Stramenopiles</taxon>
        <taxon>Oomycota</taxon>
        <taxon>Peronosporomycetes</taxon>
        <taxon>Peronosporales</taxon>
        <taxon>Peronosporaceae</taxon>
        <taxon>Phytophthora</taxon>
    </lineage>
</organism>
<dbReference type="InterPro" id="IPR013024">
    <property type="entry name" value="GGCT-like"/>
</dbReference>
<evidence type="ECO:0000313" key="5">
    <source>
        <dbReference type="EMBL" id="KAG6970987.1"/>
    </source>
</evidence>
<dbReference type="PANTHER" id="PTHR12510">
    <property type="entry name" value="TROPONIN C-AKIN-1 PROTEIN"/>
    <property type="match status" value="1"/>
</dbReference>
<dbReference type="GO" id="GO:0061929">
    <property type="term" value="F:gamma-glutamylaminecyclotransferase activity"/>
    <property type="evidence" value="ECO:0007669"/>
    <property type="project" value="InterPro"/>
</dbReference>
<comment type="caution">
    <text evidence="5">The sequence shown here is derived from an EMBL/GenBank/DDBJ whole genome shotgun (WGS) entry which is preliminary data.</text>
</comment>
<dbReference type="CDD" id="cd06661">
    <property type="entry name" value="GGCT_like"/>
    <property type="match status" value="2"/>
</dbReference>
<dbReference type="AlphaFoldDB" id="A0A8T1UYQ8"/>
<comment type="similarity">
    <text evidence="1 3">Belongs to the gamma-glutamylcyclotransferase family.</text>
</comment>
<gene>
    <name evidence="5" type="ORF">JG687_00002311</name>
</gene>
<dbReference type="VEuPathDB" id="FungiDB:PC110_g16269"/>
<dbReference type="Proteomes" id="UP000688947">
    <property type="component" value="Unassembled WGS sequence"/>
</dbReference>
<evidence type="ECO:0000256" key="1">
    <source>
        <dbReference type="ARBA" id="ARBA00008861"/>
    </source>
</evidence>
<dbReference type="OrthoDB" id="113620at2759"/>
<evidence type="ECO:0000256" key="3">
    <source>
        <dbReference type="RuleBase" id="RU367036"/>
    </source>
</evidence>